<accession>A0ABN1PZ30</accession>
<name>A0ABN1PZ30_9ACTN</name>
<dbReference type="EMBL" id="BAAAID010000027">
    <property type="protein sequence ID" value="GAA0934694.1"/>
    <property type="molecule type" value="Genomic_DNA"/>
</dbReference>
<protein>
    <submittedName>
        <fullName evidence="1">Uncharacterized protein</fullName>
    </submittedName>
</protein>
<gene>
    <name evidence="1" type="ORF">GCM10009575_044060</name>
</gene>
<organism evidence="1 2">
    <name type="scientific">Streptomyces rhizosphaericus</name>
    <dbReference type="NCBI Taxonomy" id="114699"/>
    <lineage>
        <taxon>Bacteria</taxon>
        <taxon>Bacillati</taxon>
        <taxon>Actinomycetota</taxon>
        <taxon>Actinomycetes</taxon>
        <taxon>Kitasatosporales</taxon>
        <taxon>Streptomycetaceae</taxon>
        <taxon>Streptomyces</taxon>
        <taxon>Streptomyces violaceusniger group</taxon>
    </lineage>
</organism>
<keyword evidence="2" id="KW-1185">Reference proteome</keyword>
<comment type="caution">
    <text evidence="1">The sequence shown here is derived from an EMBL/GenBank/DDBJ whole genome shotgun (WGS) entry which is preliminary data.</text>
</comment>
<evidence type="ECO:0000313" key="2">
    <source>
        <dbReference type="Proteomes" id="UP001500418"/>
    </source>
</evidence>
<evidence type="ECO:0000313" key="1">
    <source>
        <dbReference type="EMBL" id="GAA0934694.1"/>
    </source>
</evidence>
<reference evidence="1 2" key="1">
    <citation type="journal article" date="2019" name="Int. J. Syst. Evol. Microbiol.">
        <title>The Global Catalogue of Microorganisms (GCM) 10K type strain sequencing project: providing services to taxonomists for standard genome sequencing and annotation.</title>
        <authorList>
            <consortium name="The Broad Institute Genomics Platform"/>
            <consortium name="The Broad Institute Genome Sequencing Center for Infectious Disease"/>
            <person name="Wu L."/>
            <person name="Ma J."/>
        </authorList>
    </citation>
    <scope>NUCLEOTIDE SEQUENCE [LARGE SCALE GENOMIC DNA]</scope>
    <source>
        <strain evidence="1 2">JCM 11444</strain>
    </source>
</reference>
<dbReference type="Proteomes" id="UP001500418">
    <property type="component" value="Unassembled WGS sequence"/>
</dbReference>
<proteinExistence type="predicted"/>
<sequence>MPTTAEVVQASIALDATYMGRVYTELNHLPNAKILSIGSLCVAPFMSLVIYEALRKASSLPASANIALSEDVYDVCGRARHSLKLFTDTNGGIDRQLMHFEKEIMKEHSGYFLGNTWLPLARFLETDLGVFTYEGQIITTTHSATFHLGIPSHRLFQDGFGPVMQSILQQMGRCLAELGTGGYIGKPSTFASYVPDSSLRNRDVRASKHYKRTFNGPETPYINGTLTDFQAITNFIASLLVTGADPLSLEYSVFKIRYIALFHVLASLRVLQGRLDMGLSRRSSEIIERIVGTSEAQIVTDPSTRGFRNTLMHYGPTNAMLGQIDLSAPLFGLVPICFPDHDFKSLSALVDRCIRTTSRELNEWSKMT</sequence>